<dbReference type="InterPro" id="IPR039426">
    <property type="entry name" value="TonB-dep_rcpt-like"/>
</dbReference>
<feature type="signal peptide" evidence="13">
    <location>
        <begin position="1"/>
        <end position="22"/>
    </location>
</feature>
<gene>
    <name evidence="16" type="ORF">ENE74_07100</name>
</gene>
<protein>
    <submittedName>
        <fullName evidence="16">TonB-dependent receptor</fullName>
    </submittedName>
</protein>
<dbReference type="AlphaFoldDB" id="A0A437J957"/>
<dbReference type="PANTHER" id="PTHR32552">
    <property type="entry name" value="FERRICHROME IRON RECEPTOR-RELATED"/>
    <property type="match status" value="1"/>
</dbReference>
<feature type="chain" id="PRO_5019391478" evidence="13">
    <location>
        <begin position="23"/>
        <end position="756"/>
    </location>
</feature>
<dbReference type="GO" id="GO:0006826">
    <property type="term" value="P:iron ion transport"/>
    <property type="evidence" value="ECO:0007669"/>
    <property type="project" value="UniProtKB-KW"/>
</dbReference>
<dbReference type="EMBL" id="RZUL01000002">
    <property type="protein sequence ID" value="RVT42005.1"/>
    <property type="molecule type" value="Genomic_DNA"/>
</dbReference>
<accession>A0A437J957</accession>
<evidence type="ECO:0000313" key="16">
    <source>
        <dbReference type="EMBL" id="RVT42005.1"/>
    </source>
</evidence>
<evidence type="ECO:0000256" key="5">
    <source>
        <dbReference type="ARBA" id="ARBA00022692"/>
    </source>
</evidence>
<dbReference type="SUPFAM" id="SSF56935">
    <property type="entry name" value="Porins"/>
    <property type="match status" value="1"/>
</dbReference>
<dbReference type="PANTHER" id="PTHR32552:SF81">
    <property type="entry name" value="TONB-DEPENDENT OUTER MEMBRANE RECEPTOR"/>
    <property type="match status" value="1"/>
</dbReference>
<keyword evidence="4" id="KW-0410">Iron transport</keyword>
<dbReference type="GO" id="GO:0009279">
    <property type="term" value="C:cell outer membrane"/>
    <property type="evidence" value="ECO:0007669"/>
    <property type="project" value="UniProtKB-SubCell"/>
</dbReference>
<comment type="caution">
    <text evidence="16">The sequence shown here is derived from an EMBL/GenBank/DDBJ whole genome shotgun (WGS) entry which is preliminary data.</text>
</comment>
<feature type="domain" description="TonB-dependent receptor plug" evidence="15">
    <location>
        <begin position="59"/>
        <end position="165"/>
    </location>
</feature>
<evidence type="ECO:0000313" key="17">
    <source>
        <dbReference type="Proteomes" id="UP000282977"/>
    </source>
</evidence>
<evidence type="ECO:0000256" key="6">
    <source>
        <dbReference type="ARBA" id="ARBA00023004"/>
    </source>
</evidence>
<evidence type="ECO:0000256" key="9">
    <source>
        <dbReference type="ARBA" id="ARBA00023136"/>
    </source>
</evidence>
<evidence type="ECO:0000256" key="1">
    <source>
        <dbReference type="ARBA" id="ARBA00004571"/>
    </source>
</evidence>
<evidence type="ECO:0000256" key="12">
    <source>
        <dbReference type="RuleBase" id="RU003357"/>
    </source>
</evidence>
<keyword evidence="3 11" id="KW-1134">Transmembrane beta strand</keyword>
<dbReference type="OrthoDB" id="7208812at2"/>
<organism evidence="16 17">
    <name type="scientific">Sphingobium algorifonticola</name>
    <dbReference type="NCBI Taxonomy" id="2008318"/>
    <lineage>
        <taxon>Bacteria</taxon>
        <taxon>Pseudomonadati</taxon>
        <taxon>Pseudomonadota</taxon>
        <taxon>Alphaproteobacteria</taxon>
        <taxon>Sphingomonadales</taxon>
        <taxon>Sphingomonadaceae</taxon>
        <taxon>Sphingobium</taxon>
    </lineage>
</organism>
<feature type="domain" description="TonB-dependent receptor-like beta-barrel" evidence="14">
    <location>
        <begin position="306"/>
        <end position="721"/>
    </location>
</feature>
<dbReference type="Pfam" id="PF07715">
    <property type="entry name" value="Plug"/>
    <property type="match status" value="1"/>
</dbReference>
<evidence type="ECO:0000256" key="2">
    <source>
        <dbReference type="ARBA" id="ARBA00022448"/>
    </source>
</evidence>
<evidence type="ECO:0000256" key="13">
    <source>
        <dbReference type="SAM" id="SignalP"/>
    </source>
</evidence>
<keyword evidence="5 11" id="KW-0812">Transmembrane</keyword>
<evidence type="ECO:0000256" key="4">
    <source>
        <dbReference type="ARBA" id="ARBA00022496"/>
    </source>
</evidence>
<dbReference type="Gene3D" id="2.40.170.20">
    <property type="entry name" value="TonB-dependent receptor, beta-barrel domain"/>
    <property type="match status" value="1"/>
</dbReference>
<evidence type="ECO:0000256" key="10">
    <source>
        <dbReference type="ARBA" id="ARBA00023237"/>
    </source>
</evidence>
<keyword evidence="16" id="KW-0675">Receptor</keyword>
<comment type="similarity">
    <text evidence="11 12">Belongs to the TonB-dependent receptor family.</text>
</comment>
<evidence type="ECO:0000259" key="14">
    <source>
        <dbReference type="Pfam" id="PF00593"/>
    </source>
</evidence>
<evidence type="ECO:0000259" key="15">
    <source>
        <dbReference type="Pfam" id="PF07715"/>
    </source>
</evidence>
<dbReference type="Pfam" id="PF00593">
    <property type="entry name" value="TonB_dep_Rec_b-barrel"/>
    <property type="match status" value="1"/>
</dbReference>
<keyword evidence="8 12" id="KW-0798">TonB box</keyword>
<keyword evidence="9 11" id="KW-0472">Membrane</keyword>
<dbReference type="InterPro" id="IPR000531">
    <property type="entry name" value="Beta-barrel_TonB"/>
</dbReference>
<keyword evidence="2 11" id="KW-0813">Transport</keyword>
<name>A0A437J957_9SPHN</name>
<evidence type="ECO:0000256" key="3">
    <source>
        <dbReference type="ARBA" id="ARBA00022452"/>
    </source>
</evidence>
<keyword evidence="13" id="KW-0732">Signal</keyword>
<dbReference type="RefSeq" id="WP_127690194.1">
    <property type="nucleotide sequence ID" value="NZ_RZUL01000002.1"/>
</dbReference>
<dbReference type="Proteomes" id="UP000282977">
    <property type="component" value="Unassembled WGS sequence"/>
</dbReference>
<sequence length="756" mass="82825">MRNTHFLTMLLCSVAWNQGALAQDTSASPRPAATAQADADSTGGVGDIVVTAQRREERLQDVPIAITALSQEALTQGDVRDIARLSNFTPGLSFGQSGFDTRPGIRGVRTDAVDGNGDTTVGFYIDDVYQSLAVQASHPFVDVARVEVARGPQGTLFGRNTFGGAISIVNAVPGNQTEAGIDITLGNYDRVQTKAFVSVPLSDTLGLRVAGMAETRDPYVKNVVVPGNDIYDRKTGYLRGTLRWTPTDQLEVILRGTYWHEGGTGAGAYGYKQGGLIIDPATGLGSLSGTPLPFFTALRDGVADINGFDVGRQLSTGPYEWESSFKPRARLNEYAGNAQIRWANDSIFLRSVTSYQTFKYRSNTGEAVGSPDTEYLQDRNTKTLTQEFQIGGVETKPFSWVAGLFYYRDRYFDQFSLTSPGYDFFAPNNLRTNSIAAYAQASLYVTDALRLTAGGRYTRDRKGISAASFDSFADYGSAEDSDTFKRFTWRLGAELFLTRENLLYGSVSTGFRSGGFNVASLTVSSVSPTFDLERVTAYEVGSKNRFFDNKVELNLSAYYNDFKNLQIQSQFPLPAPSTSVISAVINAGAARAYGLEAETVIKPVPELTLNATATLQNAKFTDFGFFGRPSRFYPNQQLDFRGNRIPRTPSYKFTVGAAYDARIEGFGTITPRVSAVLSGGFYNTDYNTPIDRQPAYQTVDASLGYTTLDDRLTLEGFVTNLTNEAVLNYGAFGSQTLITSYEQPRFYGLRLSFRYQ</sequence>
<keyword evidence="17" id="KW-1185">Reference proteome</keyword>
<evidence type="ECO:0000256" key="7">
    <source>
        <dbReference type="ARBA" id="ARBA00023065"/>
    </source>
</evidence>
<evidence type="ECO:0000256" key="8">
    <source>
        <dbReference type="ARBA" id="ARBA00023077"/>
    </source>
</evidence>
<dbReference type="InterPro" id="IPR036942">
    <property type="entry name" value="Beta-barrel_TonB_sf"/>
</dbReference>
<keyword evidence="6" id="KW-0408">Iron</keyword>
<comment type="subcellular location">
    <subcellularLocation>
        <location evidence="1 11">Cell outer membrane</location>
        <topology evidence="1 11">Multi-pass membrane protein</topology>
    </subcellularLocation>
</comment>
<reference evidence="16 17" key="1">
    <citation type="submission" date="2019-01" db="EMBL/GenBank/DDBJ databases">
        <authorList>
            <person name="Chen W.-M."/>
        </authorList>
    </citation>
    <scope>NUCLEOTIDE SEQUENCE [LARGE SCALE GENOMIC DNA]</scope>
    <source>
        <strain evidence="16 17">TLA-22</strain>
    </source>
</reference>
<keyword evidence="10 11" id="KW-0998">Cell outer membrane</keyword>
<keyword evidence="7" id="KW-0406">Ion transport</keyword>
<proteinExistence type="inferred from homology"/>
<evidence type="ECO:0000256" key="11">
    <source>
        <dbReference type="PROSITE-ProRule" id="PRU01360"/>
    </source>
</evidence>
<dbReference type="PROSITE" id="PS52016">
    <property type="entry name" value="TONB_DEPENDENT_REC_3"/>
    <property type="match status" value="1"/>
</dbReference>
<dbReference type="InterPro" id="IPR012910">
    <property type="entry name" value="Plug_dom"/>
</dbReference>